<keyword evidence="3 4" id="KW-0472">Membrane</keyword>
<dbReference type="EMBL" id="JAHCDA010000001">
    <property type="protein sequence ID" value="MBS7810460.1"/>
    <property type="molecule type" value="Genomic_DNA"/>
</dbReference>
<name>A0ABS5Q9X3_9PROT</name>
<dbReference type="Gene3D" id="6.10.140.1320">
    <property type="match status" value="1"/>
</dbReference>
<dbReference type="InterPro" id="IPR007667">
    <property type="entry name" value="Hypoxia_induced_domain"/>
</dbReference>
<keyword evidence="2 4" id="KW-1133">Transmembrane helix</keyword>
<evidence type="ECO:0000259" key="5">
    <source>
        <dbReference type="PROSITE" id="PS51503"/>
    </source>
</evidence>
<evidence type="ECO:0000256" key="2">
    <source>
        <dbReference type="ARBA" id="ARBA00022989"/>
    </source>
</evidence>
<dbReference type="PROSITE" id="PS51503">
    <property type="entry name" value="HIG1"/>
    <property type="match status" value="1"/>
</dbReference>
<feature type="domain" description="HIG1" evidence="5">
    <location>
        <begin position="1"/>
        <end position="62"/>
    </location>
</feature>
<dbReference type="Pfam" id="PF04588">
    <property type="entry name" value="HIG_1_N"/>
    <property type="match status" value="1"/>
</dbReference>
<dbReference type="Proteomes" id="UP000766336">
    <property type="component" value="Unassembled WGS sequence"/>
</dbReference>
<accession>A0ABS5Q9X3</accession>
<sequence>MKSFFTFLVMASMAATLGVLIAGMIGMARGVSGQASQKLMRYRVLLQGLSLVLFAILMMLWK</sequence>
<evidence type="ECO:0000313" key="7">
    <source>
        <dbReference type="Proteomes" id="UP000766336"/>
    </source>
</evidence>
<protein>
    <submittedName>
        <fullName evidence="6">HIG1 domain-containing protein</fullName>
    </submittedName>
</protein>
<evidence type="ECO:0000313" key="6">
    <source>
        <dbReference type="EMBL" id="MBS7810460.1"/>
    </source>
</evidence>
<evidence type="ECO:0000256" key="1">
    <source>
        <dbReference type="ARBA" id="ARBA00022692"/>
    </source>
</evidence>
<keyword evidence="7" id="KW-1185">Reference proteome</keyword>
<reference evidence="6 7" key="1">
    <citation type="submission" date="2021-05" db="EMBL/GenBank/DDBJ databases">
        <title>Roseococcus sp. XZZS9, whole genome shotgun sequencing project.</title>
        <authorList>
            <person name="Zhao G."/>
            <person name="Shen L."/>
        </authorList>
    </citation>
    <scope>NUCLEOTIDE SEQUENCE [LARGE SCALE GENOMIC DNA]</scope>
    <source>
        <strain evidence="6 7">XZZS9</strain>
    </source>
</reference>
<gene>
    <name evidence="6" type="ORF">KHU32_05900</name>
</gene>
<organism evidence="6 7">
    <name type="scientific">Roseococcus pinisoli</name>
    <dbReference type="NCBI Taxonomy" id="2835040"/>
    <lineage>
        <taxon>Bacteria</taxon>
        <taxon>Pseudomonadati</taxon>
        <taxon>Pseudomonadota</taxon>
        <taxon>Alphaproteobacteria</taxon>
        <taxon>Acetobacterales</taxon>
        <taxon>Roseomonadaceae</taxon>
        <taxon>Roseococcus</taxon>
    </lineage>
</organism>
<dbReference type="RefSeq" id="WP_213669074.1">
    <property type="nucleotide sequence ID" value="NZ_JAHCDA010000001.1"/>
</dbReference>
<proteinExistence type="predicted"/>
<keyword evidence="1 4" id="KW-0812">Transmembrane</keyword>
<feature type="transmembrane region" description="Helical" evidence="4">
    <location>
        <begin position="40"/>
        <end position="61"/>
    </location>
</feature>
<comment type="caution">
    <text evidence="6">The sequence shown here is derived from an EMBL/GenBank/DDBJ whole genome shotgun (WGS) entry which is preliminary data.</text>
</comment>
<evidence type="ECO:0000256" key="4">
    <source>
        <dbReference type="SAM" id="Phobius"/>
    </source>
</evidence>
<evidence type="ECO:0000256" key="3">
    <source>
        <dbReference type="ARBA" id="ARBA00023136"/>
    </source>
</evidence>